<evidence type="ECO:0000313" key="4">
    <source>
        <dbReference type="EMBL" id="KAF5185847.1"/>
    </source>
</evidence>
<keyword evidence="5" id="KW-1185">Reference proteome</keyword>
<evidence type="ECO:0000256" key="3">
    <source>
        <dbReference type="SAM" id="SignalP"/>
    </source>
</evidence>
<dbReference type="Proteomes" id="UP000554482">
    <property type="component" value="Unassembled WGS sequence"/>
</dbReference>
<dbReference type="EMBL" id="JABWDY010030122">
    <property type="protein sequence ID" value="KAF5185847.1"/>
    <property type="molecule type" value="Genomic_DNA"/>
</dbReference>
<dbReference type="SMART" id="SM00452">
    <property type="entry name" value="STI"/>
    <property type="match status" value="1"/>
</dbReference>
<dbReference type="InterPro" id="IPR002160">
    <property type="entry name" value="Prot_inh_Kunz-lg"/>
</dbReference>
<dbReference type="OrthoDB" id="1918435at2759"/>
<dbReference type="Pfam" id="PF00197">
    <property type="entry name" value="Kunitz_legume"/>
    <property type="match status" value="1"/>
</dbReference>
<dbReference type="SUPFAM" id="SSF50386">
    <property type="entry name" value="STI-like"/>
    <property type="match status" value="1"/>
</dbReference>
<name>A0A7J6VM66_THATH</name>
<comment type="similarity">
    <text evidence="1">Belongs to the protease inhibitor I3 (leguminous Kunitz-type inhibitor) family.</text>
</comment>
<protein>
    <submittedName>
        <fullName evidence="4">Kunitz trypsin inhibitor</fullName>
    </submittedName>
</protein>
<dbReference type="Gene3D" id="2.80.10.50">
    <property type="match status" value="1"/>
</dbReference>
<feature type="signal peptide" evidence="3">
    <location>
        <begin position="1"/>
        <end position="22"/>
    </location>
</feature>
<evidence type="ECO:0000313" key="5">
    <source>
        <dbReference type="Proteomes" id="UP000554482"/>
    </source>
</evidence>
<sequence length="195" mass="21179">MVYFAKKTLLWFVLANPLFIVAQPPTPVLDTAGQPLRAGAGYYIVPNASNRGGTVTLVSRNNSCPLFVGQENTVGAAGLPVIFTPDIASAIIGESRDFTVTFDASTTCIQSTEWALESNPSSQERTLITTGVGSARKLYLRIDRDANGYKLVFCPSNCPTCRFRCGDVGVYTDRTGMRILALYYPPALPVVFRRA</sequence>
<evidence type="ECO:0000256" key="1">
    <source>
        <dbReference type="ARBA" id="ARBA00005440"/>
    </source>
</evidence>
<feature type="chain" id="PRO_5029577219" evidence="3">
    <location>
        <begin position="23"/>
        <end position="195"/>
    </location>
</feature>
<keyword evidence="3" id="KW-0732">Signal</keyword>
<dbReference type="PRINTS" id="PR00291">
    <property type="entry name" value="KUNITZINHBTR"/>
</dbReference>
<comment type="caution">
    <text evidence="4">The sequence shown here is derived from an EMBL/GenBank/DDBJ whole genome shotgun (WGS) entry which is preliminary data.</text>
</comment>
<organism evidence="4 5">
    <name type="scientific">Thalictrum thalictroides</name>
    <name type="common">Rue-anemone</name>
    <name type="synonym">Anemone thalictroides</name>
    <dbReference type="NCBI Taxonomy" id="46969"/>
    <lineage>
        <taxon>Eukaryota</taxon>
        <taxon>Viridiplantae</taxon>
        <taxon>Streptophyta</taxon>
        <taxon>Embryophyta</taxon>
        <taxon>Tracheophyta</taxon>
        <taxon>Spermatophyta</taxon>
        <taxon>Magnoliopsida</taxon>
        <taxon>Ranunculales</taxon>
        <taxon>Ranunculaceae</taxon>
        <taxon>Thalictroideae</taxon>
        <taxon>Thalictrum</taxon>
    </lineage>
</organism>
<dbReference type="AlphaFoldDB" id="A0A7J6VM66"/>
<dbReference type="PANTHER" id="PTHR33107">
    <property type="entry name" value="KUNITZ TRYPSIN INHIBITOR 2"/>
    <property type="match status" value="1"/>
</dbReference>
<keyword evidence="2" id="KW-1015">Disulfide bond</keyword>
<proteinExistence type="inferred from homology"/>
<dbReference type="PANTHER" id="PTHR33107:SF81">
    <property type="entry name" value="TRYPSIN INHIBITOR A"/>
    <property type="match status" value="1"/>
</dbReference>
<gene>
    <name evidence="4" type="ORF">FRX31_024567</name>
</gene>
<accession>A0A7J6VM66</accession>
<dbReference type="GO" id="GO:0004866">
    <property type="term" value="F:endopeptidase inhibitor activity"/>
    <property type="evidence" value="ECO:0007669"/>
    <property type="project" value="InterPro"/>
</dbReference>
<dbReference type="InterPro" id="IPR011065">
    <property type="entry name" value="Kunitz_inhibitor_STI-like_sf"/>
</dbReference>
<evidence type="ECO:0000256" key="2">
    <source>
        <dbReference type="ARBA" id="ARBA00023157"/>
    </source>
</evidence>
<dbReference type="CDD" id="cd23367">
    <property type="entry name" value="beta-trefoil_STI_KPI104-like"/>
    <property type="match status" value="1"/>
</dbReference>
<reference evidence="4 5" key="1">
    <citation type="submission" date="2020-06" db="EMBL/GenBank/DDBJ databases">
        <title>Transcriptomic and genomic resources for Thalictrum thalictroides and T. hernandezii: Facilitating candidate gene discovery in an emerging model plant lineage.</title>
        <authorList>
            <person name="Arias T."/>
            <person name="Riano-Pachon D.M."/>
            <person name="Di Stilio V.S."/>
        </authorList>
    </citation>
    <scope>NUCLEOTIDE SEQUENCE [LARGE SCALE GENOMIC DNA]</scope>
    <source>
        <strain evidence="5">cv. WT478/WT964</strain>
        <tissue evidence="4">Leaves</tissue>
    </source>
</reference>